<organism evidence="3 4">
    <name type="scientific">Aquimarina atlantica</name>
    <dbReference type="NCBI Taxonomy" id="1317122"/>
    <lineage>
        <taxon>Bacteria</taxon>
        <taxon>Pseudomonadati</taxon>
        <taxon>Bacteroidota</taxon>
        <taxon>Flavobacteriia</taxon>
        <taxon>Flavobacteriales</taxon>
        <taxon>Flavobacteriaceae</taxon>
        <taxon>Aquimarina</taxon>
    </lineage>
</organism>
<dbReference type="Proteomes" id="UP000023541">
    <property type="component" value="Unassembled WGS sequence"/>
</dbReference>
<keyword evidence="4" id="KW-1185">Reference proteome</keyword>
<dbReference type="PANTHER" id="PTHR24198">
    <property type="entry name" value="ANKYRIN REPEAT AND PROTEIN KINASE DOMAIN-CONTAINING PROTEIN"/>
    <property type="match status" value="1"/>
</dbReference>
<evidence type="ECO:0000256" key="2">
    <source>
        <dbReference type="ARBA" id="ARBA00023043"/>
    </source>
</evidence>
<dbReference type="InterPro" id="IPR036770">
    <property type="entry name" value="Ankyrin_rpt-contain_sf"/>
</dbReference>
<dbReference type="RefSeq" id="WP_034238668.1">
    <property type="nucleotide sequence ID" value="NZ_AQRA01000001.1"/>
</dbReference>
<evidence type="ECO:0000313" key="4">
    <source>
        <dbReference type="Proteomes" id="UP000023541"/>
    </source>
</evidence>
<keyword evidence="2" id="KW-0040">ANK repeat</keyword>
<keyword evidence="1" id="KW-0677">Repeat</keyword>
<name>A0A023C0N9_9FLAO</name>
<gene>
    <name evidence="3" type="ORF">ATO12_03565</name>
</gene>
<dbReference type="STRING" id="1317122.ATO12_03565"/>
<dbReference type="Gene3D" id="1.25.40.20">
    <property type="entry name" value="Ankyrin repeat-containing domain"/>
    <property type="match status" value="1"/>
</dbReference>
<dbReference type="EMBL" id="AQRA01000001">
    <property type="protein sequence ID" value="EZH75881.1"/>
    <property type="molecule type" value="Genomic_DNA"/>
</dbReference>
<dbReference type="eggNOG" id="ENOG5030WAU">
    <property type="taxonomic scope" value="Bacteria"/>
</dbReference>
<comment type="caution">
    <text evidence="3">The sequence shown here is derived from an EMBL/GenBank/DDBJ whole genome shotgun (WGS) entry which is preliminary data.</text>
</comment>
<dbReference type="AlphaFoldDB" id="A0A023C0N9"/>
<evidence type="ECO:0000256" key="1">
    <source>
        <dbReference type="ARBA" id="ARBA00022737"/>
    </source>
</evidence>
<sequence>MSLFKSLFSSNKSEKDFGTELFRALYEPDKQKVVELIQKEKIEINDYLDSSNSNSILINAVNCSSEFQDSNEQIELIDYLIDLKADVNWKNDNGFNALHIALAYHNLSKTSLLLLRKGNPDINIVEDKHGNSPIFTAIREYGLTWREEQKEVNQLRFEIIKELLNRGAELDKINNHGISARKWIERVPENDKLHNLINEFDKK</sequence>
<dbReference type="Pfam" id="PF12796">
    <property type="entry name" value="Ank_2"/>
    <property type="match status" value="1"/>
</dbReference>
<proteinExistence type="predicted"/>
<protein>
    <submittedName>
        <fullName evidence="3">Uncharacterized protein</fullName>
    </submittedName>
</protein>
<dbReference type="PANTHER" id="PTHR24198:SF165">
    <property type="entry name" value="ANKYRIN REPEAT-CONTAINING PROTEIN-RELATED"/>
    <property type="match status" value="1"/>
</dbReference>
<accession>A0A023C0N9</accession>
<reference evidence="3 4" key="1">
    <citation type="submission" date="2014-04" db="EMBL/GenBank/DDBJ databases">
        <title>Aquimarina sp. 22II-S11-z7 Genome Sequencing.</title>
        <authorList>
            <person name="Lai Q."/>
        </authorList>
    </citation>
    <scope>NUCLEOTIDE SEQUENCE [LARGE SCALE GENOMIC DNA]</scope>
    <source>
        <strain evidence="3 4">22II-S11-z7</strain>
    </source>
</reference>
<dbReference type="SUPFAM" id="SSF48403">
    <property type="entry name" value="Ankyrin repeat"/>
    <property type="match status" value="1"/>
</dbReference>
<dbReference type="SMART" id="SM00248">
    <property type="entry name" value="ANK"/>
    <property type="match status" value="3"/>
</dbReference>
<dbReference type="OrthoDB" id="1443563at2"/>
<dbReference type="InterPro" id="IPR002110">
    <property type="entry name" value="Ankyrin_rpt"/>
</dbReference>
<evidence type="ECO:0000313" key="3">
    <source>
        <dbReference type="EMBL" id="EZH75881.1"/>
    </source>
</evidence>